<proteinExistence type="predicted"/>
<dbReference type="EMBL" id="FMAR01000017">
    <property type="protein sequence ID" value="SCC59524.1"/>
    <property type="molecule type" value="Genomic_DNA"/>
</dbReference>
<evidence type="ECO:0000313" key="3">
    <source>
        <dbReference type="Proteomes" id="UP000242818"/>
    </source>
</evidence>
<gene>
    <name evidence="2" type="ORF">GA0116948_11730</name>
</gene>
<keyword evidence="3" id="KW-1185">Reference proteome</keyword>
<feature type="chain" id="PRO_5008692122" description="CHRD domain-containing protein" evidence="1">
    <location>
        <begin position="19"/>
        <end position="147"/>
    </location>
</feature>
<accession>A0A1C4FUH7</accession>
<protein>
    <recommendedName>
        <fullName evidence="4">CHRD domain-containing protein</fullName>
    </recommendedName>
</protein>
<dbReference type="OrthoDB" id="675420at2"/>
<dbReference type="RefSeq" id="WP_123891734.1">
    <property type="nucleotide sequence ID" value="NZ_FMAR01000017.1"/>
</dbReference>
<organism evidence="2 3">
    <name type="scientific">Chitinophaga costaii</name>
    <dbReference type="NCBI Taxonomy" id="1335309"/>
    <lineage>
        <taxon>Bacteria</taxon>
        <taxon>Pseudomonadati</taxon>
        <taxon>Bacteroidota</taxon>
        <taxon>Chitinophagia</taxon>
        <taxon>Chitinophagales</taxon>
        <taxon>Chitinophagaceae</taxon>
        <taxon>Chitinophaga</taxon>
    </lineage>
</organism>
<reference evidence="2 3" key="1">
    <citation type="submission" date="2016-08" db="EMBL/GenBank/DDBJ databases">
        <authorList>
            <person name="Seilhamer J.J."/>
        </authorList>
    </citation>
    <scope>NUCLEOTIDE SEQUENCE [LARGE SCALE GENOMIC DNA]</scope>
    <source>
        <strain evidence="2 3">A37T2</strain>
    </source>
</reference>
<dbReference type="Proteomes" id="UP000242818">
    <property type="component" value="Unassembled WGS sequence"/>
</dbReference>
<dbReference type="PROSITE" id="PS51257">
    <property type="entry name" value="PROKAR_LIPOPROTEIN"/>
    <property type="match status" value="1"/>
</dbReference>
<dbReference type="STRING" id="1335309.GA0116948_11730"/>
<dbReference type="AlphaFoldDB" id="A0A1C4FUH7"/>
<feature type="signal peptide" evidence="1">
    <location>
        <begin position="1"/>
        <end position="18"/>
    </location>
</feature>
<name>A0A1C4FUH7_9BACT</name>
<keyword evidence="1" id="KW-0732">Signal</keyword>
<evidence type="ECO:0000313" key="2">
    <source>
        <dbReference type="EMBL" id="SCC59524.1"/>
    </source>
</evidence>
<evidence type="ECO:0008006" key="4">
    <source>
        <dbReference type="Google" id="ProtNLM"/>
    </source>
</evidence>
<evidence type="ECO:0000256" key="1">
    <source>
        <dbReference type="SAM" id="SignalP"/>
    </source>
</evidence>
<sequence length="147" mass="15804">MKKLLLLAMICVAGVACKKDGAGTAPVISFASYDPNAYFMADSVNTAALNVTFNISDSDGDIEDTISLRAHYKSFDDNVWLVRMMPDIGSNKGHSVKGQVTVALGAIDLTNINENSLKDSIWFSAFVVDNAGHHSDTVLTPKIPIIK</sequence>